<evidence type="ECO:0000313" key="3">
    <source>
        <dbReference type="Proteomes" id="UP001589792"/>
    </source>
</evidence>
<organism evidence="2 3">
    <name type="scientific">Serratia aquatilis</name>
    <dbReference type="NCBI Taxonomy" id="1737515"/>
    <lineage>
        <taxon>Bacteria</taxon>
        <taxon>Pseudomonadati</taxon>
        <taxon>Pseudomonadota</taxon>
        <taxon>Gammaproteobacteria</taxon>
        <taxon>Enterobacterales</taxon>
        <taxon>Yersiniaceae</taxon>
        <taxon>Serratia</taxon>
    </lineage>
</organism>
<gene>
    <name evidence="2" type="ORF">ACFFJ3_22715</name>
</gene>
<feature type="transmembrane region" description="Helical" evidence="1">
    <location>
        <begin position="242"/>
        <end position="260"/>
    </location>
</feature>
<feature type="transmembrane region" description="Helical" evidence="1">
    <location>
        <begin position="174"/>
        <end position="192"/>
    </location>
</feature>
<keyword evidence="3" id="KW-1185">Reference proteome</keyword>
<feature type="transmembrane region" description="Helical" evidence="1">
    <location>
        <begin position="296"/>
        <end position="317"/>
    </location>
</feature>
<keyword evidence="1" id="KW-0812">Transmembrane</keyword>
<name>A0ABV6EJU2_9GAMM</name>
<accession>A0ABV6EJU2</accession>
<feature type="transmembrane region" description="Helical" evidence="1">
    <location>
        <begin position="212"/>
        <end position="230"/>
    </location>
</feature>
<feature type="transmembrane region" description="Helical" evidence="1">
    <location>
        <begin position="266"/>
        <end position="284"/>
    </location>
</feature>
<dbReference type="InterPro" id="IPR049458">
    <property type="entry name" value="EpsG-like"/>
</dbReference>
<feature type="transmembrane region" description="Helical" evidence="1">
    <location>
        <begin position="68"/>
        <end position="89"/>
    </location>
</feature>
<protein>
    <submittedName>
        <fullName evidence="2">EpsG family protein</fullName>
    </submittedName>
</protein>
<feature type="transmembrane region" description="Helical" evidence="1">
    <location>
        <begin position="12"/>
        <end position="31"/>
    </location>
</feature>
<dbReference type="Pfam" id="PF14897">
    <property type="entry name" value="EpsG"/>
    <property type="match status" value="1"/>
</dbReference>
<dbReference type="RefSeq" id="WP_380680200.1">
    <property type="nucleotide sequence ID" value="NZ_CP173186.1"/>
</dbReference>
<feature type="transmembrane region" description="Helical" evidence="1">
    <location>
        <begin position="137"/>
        <end position="162"/>
    </location>
</feature>
<reference evidence="2 3" key="1">
    <citation type="submission" date="2024-09" db="EMBL/GenBank/DDBJ databases">
        <authorList>
            <person name="Sun Q."/>
            <person name="Mori K."/>
        </authorList>
    </citation>
    <scope>NUCLEOTIDE SEQUENCE [LARGE SCALE GENOMIC DNA]</scope>
    <source>
        <strain evidence="2 3">CCM 8626</strain>
    </source>
</reference>
<keyword evidence="1" id="KW-1133">Transmembrane helix</keyword>
<evidence type="ECO:0000256" key="1">
    <source>
        <dbReference type="SAM" id="Phobius"/>
    </source>
</evidence>
<dbReference type="EMBL" id="JBHLXG010000038">
    <property type="protein sequence ID" value="MFC0229270.1"/>
    <property type="molecule type" value="Genomic_DNA"/>
</dbReference>
<sequence length="329" mass="39074">MNKAKAIHLADFLVFLYFFIIALVLYGGNYWNGDRDAYELYYQRDSIAPWGIELLYGYLNIFFHSMGVPFQTFQVIVAFFTIFLTSIYLKKVSLYFSISFFAYFLLMFPLDYVLMRTSLAYAIVLNAFLLLYDNKKIQFSILIVIATLIHQSAFIFLIFVVNNKNHENIKVCKYTFYATFLIIISQLLTHYGLLAEKIVNHFSYYQTTWKTIVGSLFFHILSVYLIVFDEKNRSNQVKYQKFIRNINIISLLLLCLYFQADIFVRVFRLLVFINIVYLLQSICITKKSTYYGSFYILFFSVYLFYYYIYLTLGYSLIPLFNFNFLTMIG</sequence>
<feature type="transmembrane region" description="Helical" evidence="1">
    <location>
        <begin position="101"/>
        <end position="131"/>
    </location>
</feature>
<keyword evidence="1" id="KW-0472">Membrane</keyword>
<proteinExistence type="predicted"/>
<comment type="caution">
    <text evidence="2">The sequence shown here is derived from an EMBL/GenBank/DDBJ whole genome shotgun (WGS) entry which is preliminary data.</text>
</comment>
<dbReference type="Proteomes" id="UP001589792">
    <property type="component" value="Unassembled WGS sequence"/>
</dbReference>
<evidence type="ECO:0000313" key="2">
    <source>
        <dbReference type="EMBL" id="MFC0229270.1"/>
    </source>
</evidence>